<sequence length="402" mass="46628">MDDLSTSQSTEPIIFRCVNCITDIRGIRFTCKHNDCEEVHLCGECFCMHAEPGKHKKTHPYDIWNEASFKLFTCPEEDQWFCIDEHRLMQAMERYGHGNWPDVAAMVPGKTAKQVEEHYNDFYVDGNIGNVSWKTGGYCSERAIVRDVGIPECSPKQTARNIQLLTNLEVAEMNYMPSRDEFYKEYDNEAEEEISQLVFQDGEDDLDRRMKLALIDGCQRRLQERARRKNVASEFGLLHVFLKHRDAYPGCEGVRLHKGETRFRTEICSNLKLFLQYMTFDELISFLQNLTSQIELKARIRDLCRARKHGVTRLDAMPHFEIARQHREKHLQGKDQDGVEGAELAPEELQVLEKDVDEYPSSRETESGIGSGFNSNDSTDTHLVRAEYVRSRSLLCCYERMN</sequence>
<dbReference type="PANTHER" id="PTHR12374:SF63">
    <property type="entry name" value="TRANSCRIPTIONAL ADAPTER 2-BETA"/>
    <property type="match status" value="1"/>
</dbReference>
<evidence type="ECO:0000259" key="6">
    <source>
        <dbReference type="PROSITE" id="PS50090"/>
    </source>
</evidence>
<dbReference type="GO" id="GO:0003682">
    <property type="term" value="F:chromatin binding"/>
    <property type="evidence" value="ECO:0007669"/>
    <property type="project" value="TreeGrafter"/>
</dbReference>
<evidence type="ECO:0000256" key="1">
    <source>
        <dbReference type="ARBA" id="ARBA00004123"/>
    </source>
</evidence>
<dbReference type="InterPro" id="IPR001005">
    <property type="entry name" value="SANT/Myb"/>
</dbReference>
<dbReference type="Gene3D" id="1.10.10.60">
    <property type="entry name" value="Homeodomain-like"/>
    <property type="match status" value="1"/>
</dbReference>
<dbReference type="KEGG" id="goe:100900654"/>
<dbReference type="SUPFAM" id="SSF46689">
    <property type="entry name" value="Homeodomain-like"/>
    <property type="match status" value="1"/>
</dbReference>
<evidence type="ECO:0000256" key="5">
    <source>
        <dbReference type="SAM" id="MobiDB-lite"/>
    </source>
</evidence>
<protein>
    <submittedName>
        <fullName evidence="10">Transcriptional adapter 2-beta</fullName>
    </submittedName>
</protein>
<dbReference type="GO" id="GO:0008270">
    <property type="term" value="F:zinc ion binding"/>
    <property type="evidence" value="ECO:0007669"/>
    <property type="project" value="UniProtKB-KW"/>
</dbReference>
<dbReference type="CDD" id="cd00167">
    <property type="entry name" value="SANT"/>
    <property type="match status" value="1"/>
</dbReference>
<dbReference type="Pfam" id="PF22941">
    <property type="entry name" value="TADA2A-like_3rd"/>
    <property type="match status" value="1"/>
</dbReference>
<proteinExistence type="predicted"/>
<feature type="domain" description="SANT" evidence="7">
    <location>
        <begin position="84"/>
        <end position="127"/>
    </location>
</feature>
<name>A0AAJ7L873_9ACAR</name>
<comment type="subcellular location">
    <subcellularLocation>
        <location evidence="1">Nucleus</location>
    </subcellularLocation>
</comment>
<dbReference type="PANTHER" id="PTHR12374">
    <property type="entry name" value="TRANSCRIPTIONAL ADAPTOR 2 ADA2 -RELATED"/>
    <property type="match status" value="1"/>
</dbReference>
<organism evidence="9 10">
    <name type="scientific">Galendromus occidentalis</name>
    <name type="common">western predatory mite</name>
    <dbReference type="NCBI Taxonomy" id="34638"/>
    <lineage>
        <taxon>Eukaryota</taxon>
        <taxon>Metazoa</taxon>
        <taxon>Ecdysozoa</taxon>
        <taxon>Arthropoda</taxon>
        <taxon>Chelicerata</taxon>
        <taxon>Arachnida</taxon>
        <taxon>Acari</taxon>
        <taxon>Parasitiformes</taxon>
        <taxon>Mesostigmata</taxon>
        <taxon>Gamasina</taxon>
        <taxon>Phytoseioidea</taxon>
        <taxon>Phytoseiidae</taxon>
        <taxon>Typhlodrominae</taxon>
        <taxon>Galendromus</taxon>
    </lineage>
</organism>
<dbReference type="SUPFAM" id="SSF57850">
    <property type="entry name" value="RING/U-box"/>
    <property type="match status" value="1"/>
</dbReference>
<dbReference type="InterPro" id="IPR009057">
    <property type="entry name" value="Homeodomain-like_sf"/>
</dbReference>
<dbReference type="GeneID" id="100900654"/>
<dbReference type="Pfam" id="PF25299">
    <property type="entry name" value="ZZ_ADA2"/>
    <property type="match status" value="1"/>
</dbReference>
<dbReference type="AlphaFoldDB" id="A0AAJ7L873"/>
<dbReference type="Proteomes" id="UP000694867">
    <property type="component" value="Unplaced"/>
</dbReference>
<feature type="domain" description="Myb-like" evidence="6">
    <location>
        <begin position="80"/>
        <end position="123"/>
    </location>
</feature>
<dbReference type="PROSITE" id="PS51294">
    <property type="entry name" value="HTH_MYB"/>
    <property type="match status" value="1"/>
</dbReference>
<keyword evidence="9" id="KW-1185">Reference proteome</keyword>
<dbReference type="InterPro" id="IPR017930">
    <property type="entry name" value="Myb_dom"/>
</dbReference>
<dbReference type="GO" id="GO:0070461">
    <property type="term" value="C:SAGA-type complex"/>
    <property type="evidence" value="ECO:0007669"/>
    <property type="project" value="UniProtKB-ARBA"/>
</dbReference>
<dbReference type="InterPro" id="IPR017884">
    <property type="entry name" value="SANT_dom"/>
</dbReference>
<dbReference type="GO" id="GO:0006338">
    <property type="term" value="P:chromatin remodeling"/>
    <property type="evidence" value="ECO:0007669"/>
    <property type="project" value="TreeGrafter"/>
</dbReference>
<keyword evidence="4" id="KW-0862">Zinc</keyword>
<evidence type="ECO:0000313" key="10">
    <source>
        <dbReference type="RefSeq" id="XP_018496809.1"/>
    </source>
</evidence>
<dbReference type="InterPro" id="IPR043145">
    <property type="entry name" value="Znf_ZZ_sf"/>
</dbReference>
<evidence type="ECO:0000256" key="3">
    <source>
        <dbReference type="ARBA" id="ARBA00022771"/>
    </source>
</evidence>
<evidence type="ECO:0000313" key="9">
    <source>
        <dbReference type="Proteomes" id="UP000694867"/>
    </source>
</evidence>
<evidence type="ECO:0000256" key="4">
    <source>
        <dbReference type="ARBA" id="ARBA00022833"/>
    </source>
</evidence>
<feature type="domain" description="HTH myb-type" evidence="8">
    <location>
        <begin position="84"/>
        <end position="127"/>
    </location>
</feature>
<evidence type="ECO:0000259" key="7">
    <source>
        <dbReference type="PROSITE" id="PS51293"/>
    </source>
</evidence>
<dbReference type="InterPro" id="IPR055141">
    <property type="entry name" value="TADA2A_B-like_dom"/>
</dbReference>
<feature type="region of interest" description="Disordered" evidence="5">
    <location>
        <begin position="355"/>
        <end position="376"/>
    </location>
</feature>
<dbReference type="GO" id="GO:0003713">
    <property type="term" value="F:transcription coactivator activity"/>
    <property type="evidence" value="ECO:0007669"/>
    <property type="project" value="TreeGrafter"/>
</dbReference>
<dbReference type="PROSITE" id="PS51293">
    <property type="entry name" value="SANT"/>
    <property type="match status" value="1"/>
</dbReference>
<dbReference type="GO" id="GO:0006357">
    <property type="term" value="P:regulation of transcription by RNA polymerase II"/>
    <property type="evidence" value="ECO:0007669"/>
    <property type="project" value="TreeGrafter"/>
</dbReference>
<dbReference type="GO" id="GO:0005634">
    <property type="term" value="C:nucleus"/>
    <property type="evidence" value="ECO:0007669"/>
    <property type="project" value="UniProtKB-SubCell"/>
</dbReference>
<keyword evidence="3" id="KW-0863">Zinc-finger</keyword>
<evidence type="ECO:0000256" key="2">
    <source>
        <dbReference type="ARBA" id="ARBA00022723"/>
    </source>
</evidence>
<dbReference type="PROSITE" id="PS50090">
    <property type="entry name" value="MYB_LIKE"/>
    <property type="match status" value="1"/>
</dbReference>
<dbReference type="CTD" id="559295"/>
<keyword evidence="2" id="KW-0479">Metal-binding</keyword>
<reference evidence="10" key="1">
    <citation type="submission" date="2025-08" db="UniProtKB">
        <authorList>
            <consortium name="RefSeq"/>
        </authorList>
    </citation>
    <scope>IDENTIFICATION</scope>
</reference>
<dbReference type="PROSITE" id="PS01357">
    <property type="entry name" value="ZF_ZZ_1"/>
    <property type="match status" value="1"/>
</dbReference>
<dbReference type="InterPro" id="IPR000433">
    <property type="entry name" value="Znf_ZZ"/>
</dbReference>
<dbReference type="RefSeq" id="XP_018496809.1">
    <property type="nucleotide sequence ID" value="XM_018641293.1"/>
</dbReference>
<dbReference type="Gene3D" id="3.30.60.90">
    <property type="match status" value="1"/>
</dbReference>
<dbReference type="Pfam" id="PF00249">
    <property type="entry name" value="Myb_DNA-binding"/>
    <property type="match status" value="1"/>
</dbReference>
<evidence type="ECO:0000259" key="8">
    <source>
        <dbReference type="PROSITE" id="PS51294"/>
    </source>
</evidence>
<accession>A0AAJ7L873</accession>
<gene>
    <name evidence="10" type="primary">LOC100900654</name>
</gene>